<dbReference type="SUPFAM" id="SSF48056">
    <property type="entry name" value="Di-copper centre-containing domain"/>
    <property type="match status" value="1"/>
</dbReference>
<reference evidence="4" key="1">
    <citation type="submission" date="2022-11" db="EMBL/GenBank/DDBJ databases">
        <authorList>
            <person name="Morgan W.R."/>
            <person name="Tartar A."/>
        </authorList>
    </citation>
    <scope>NUCLEOTIDE SEQUENCE</scope>
    <source>
        <strain evidence="4">ARSEF 373</strain>
    </source>
</reference>
<dbReference type="PRINTS" id="PR00092">
    <property type="entry name" value="TYROSINASE"/>
</dbReference>
<feature type="domain" description="Tyrosinase copper-binding" evidence="3">
    <location>
        <begin position="207"/>
        <end position="218"/>
    </location>
</feature>
<dbReference type="PANTHER" id="PTHR11474:SF126">
    <property type="entry name" value="TYROSINASE-LIKE PROTEIN TYR-1-RELATED"/>
    <property type="match status" value="1"/>
</dbReference>
<organism evidence="4 5">
    <name type="scientific">Lagenidium giganteum</name>
    <dbReference type="NCBI Taxonomy" id="4803"/>
    <lineage>
        <taxon>Eukaryota</taxon>
        <taxon>Sar</taxon>
        <taxon>Stramenopiles</taxon>
        <taxon>Oomycota</taxon>
        <taxon>Peronosporomycetes</taxon>
        <taxon>Pythiales</taxon>
        <taxon>Pythiaceae</taxon>
    </lineage>
</organism>
<evidence type="ECO:0000256" key="2">
    <source>
        <dbReference type="ARBA" id="ARBA00023008"/>
    </source>
</evidence>
<dbReference type="InterPro" id="IPR008922">
    <property type="entry name" value="Di-copper_centre_dom_sf"/>
</dbReference>
<dbReference type="GO" id="GO:0046872">
    <property type="term" value="F:metal ion binding"/>
    <property type="evidence" value="ECO:0007669"/>
    <property type="project" value="UniProtKB-KW"/>
</dbReference>
<dbReference type="PROSITE" id="PS00498">
    <property type="entry name" value="TYROSINASE_2"/>
    <property type="match status" value="1"/>
</dbReference>
<protein>
    <recommendedName>
        <fullName evidence="3">Tyrosinase copper-binding domain-containing protein</fullName>
    </recommendedName>
</protein>
<sequence length="499" mass="54808">MSIDEQTIYIEALALGMERGFHMLFAELHSEKSSSIEAYRTCGFLYWNRRFLLAYENMLRSLGARYACVTIPYWDYFADYAKFIGNKCDSFQSCSTILAGIGGSKGVPKSVTINGRTFTDNCVTQFPFSSFCESSSIIDKSLCAGCVPRAELTSKPFPSGLGYAGLGVMLGKAKGLRDFNNNILFGVHNSIHSALGSTMASIVAPADPLFFSHHATIDMLHQMYLECQVGDSYLSDTSLGVQRFVFQKCSIAGETCPDTSSPVTQLWATAAAPADTIPAEVHSSLKQFFSNLPTKYSNWASTSALGVNSYDYERDDLLTNLQKYGFVCPSQAFTVQSILTSTRSEKSAEATPNEKRALQFIDFGRQPIVATPKSPPPPNPPAMADGFGTISGPLPSLPVDPDRDFIQALSIDFLDSALLAARAIDGTLETAFLQVELMECAFYDRFFRVDDLTKEFRDSFGLGDDTHTRCTTLKTQLANGEAAILVDDWISYFQQLVRG</sequence>
<keyword evidence="5" id="KW-1185">Reference proteome</keyword>
<comment type="caution">
    <text evidence="4">The sequence shown here is derived from an EMBL/GenBank/DDBJ whole genome shotgun (WGS) entry which is preliminary data.</text>
</comment>
<dbReference type="InterPro" id="IPR050316">
    <property type="entry name" value="Tyrosinase/Hemocyanin"/>
</dbReference>
<keyword evidence="2" id="KW-0186">Copper</keyword>
<dbReference type="Gene3D" id="1.10.1280.10">
    <property type="entry name" value="Di-copper center containing domain from catechol oxidase"/>
    <property type="match status" value="1"/>
</dbReference>
<proteinExistence type="predicted"/>
<accession>A0AAV2YQR1</accession>
<dbReference type="Pfam" id="PF00264">
    <property type="entry name" value="Tyrosinase"/>
    <property type="match status" value="1"/>
</dbReference>
<dbReference type="Proteomes" id="UP001146120">
    <property type="component" value="Unassembled WGS sequence"/>
</dbReference>
<dbReference type="GO" id="GO:0016491">
    <property type="term" value="F:oxidoreductase activity"/>
    <property type="evidence" value="ECO:0007669"/>
    <property type="project" value="InterPro"/>
</dbReference>
<dbReference type="EMBL" id="DAKRPA010000195">
    <property type="protein sequence ID" value="DAZ95668.1"/>
    <property type="molecule type" value="Genomic_DNA"/>
</dbReference>
<dbReference type="AlphaFoldDB" id="A0AAV2YQR1"/>
<dbReference type="PANTHER" id="PTHR11474">
    <property type="entry name" value="TYROSINASE FAMILY MEMBER"/>
    <property type="match status" value="1"/>
</dbReference>
<reference evidence="4" key="2">
    <citation type="journal article" date="2023" name="Microbiol Resour">
        <title>Decontamination and Annotation of the Draft Genome Sequence of the Oomycete Lagenidium giganteum ARSEF 373.</title>
        <authorList>
            <person name="Morgan W.R."/>
            <person name="Tartar A."/>
        </authorList>
    </citation>
    <scope>NUCLEOTIDE SEQUENCE</scope>
    <source>
        <strain evidence="4">ARSEF 373</strain>
    </source>
</reference>
<evidence type="ECO:0000256" key="1">
    <source>
        <dbReference type="ARBA" id="ARBA00022723"/>
    </source>
</evidence>
<evidence type="ECO:0000313" key="4">
    <source>
        <dbReference type="EMBL" id="DAZ95668.1"/>
    </source>
</evidence>
<evidence type="ECO:0000313" key="5">
    <source>
        <dbReference type="Proteomes" id="UP001146120"/>
    </source>
</evidence>
<keyword evidence="1" id="KW-0479">Metal-binding</keyword>
<evidence type="ECO:0000259" key="3">
    <source>
        <dbReference type="PROSITE" id="PS00498"/>
    </source>
</evidence>
<name>A0AAV2YQR1_9STRA</name>
<gene>
    <name evidence="4" type="ORF">N0F65_002465</name>
</gene>
<dbReference type="InterPro" id="IPR002227">
    <property type="entry name" value="Tyrosinase_Cu-bd"/>
</dbReference>